<dbReference type="EMBL" id="CADCWM010000007">
    <property type="protein sequence ID" value="CAA9541071.1"/>
    <property type="molecule type" value="Genomic_DNA"/>
</dbReference>
<name>A0A6J4U7I8_9BACT</name>
<evidence type="ECO:0000313" key="1">
    <source>
        <dbReference type="EMBL" id="CAA9541071.1"/>
    </source>
</evidence>
<sequence>WTHSASKCCSSRWVPGGPDAGCCRGWSPGRSALGPGARCARAGPPHRRSAANINALSATALLYSEICAHGRGRVHQKLDTGANLASNPPTDVS</sequence>
<organism evidence="1">
    <name type="scientific">uncultured Thermomicrobiales bacterium</name>
    <dbReference type="NCBI Taxonomy" id="1645740"/>
    <lineage>
        <taxon>Bacteria</taxon>
        <taxon>Pseudomonadati</taxon>
        <taxon>Thermomicrobiota</taxon>
        <taxon>Thermomicrobia</taxon>
        <taxon>Thermomicrobiales</taxon>
        <taxon>environmental samples</taxon>
    </lineage>
</organism>
<protein>
    <submittedName>
        <fullName evidence="1">Uncharacterized protein</fullName>
    </submittedName>
</protein>
<reference evidence="1" key="1">
    <citation type="submission" date="2020-02" db="EMBL/GenBank/DDBJ databases">
        <authorList>
            <person name="Meier V. D."/>
        </authorList>
    </citation>
    <scope>NUCLEOTIDE SEQUENCE</scope>
    <source>
        <strain evidence="1">AVDCRST_MAG88</strain>
    </source>
</reference>
<accession>A0A6J4U7I8</accession>
<feature type="non-terminal residue" evidence="1">
    <location>
        <position position="1"/>
    </location>
</feature>
<dbReference type="AlphaFoldDB" id="A0A6J4U7I8"/>
<gene>
    <name evidence="1" type="ORF">AVDCRST_MAG88-16</name>
</gene>
<feature type="non-terminal residue" evidence="1">
    <location>
        <position position="93"/>
    </location>
</feature>
<proteinExistence type="predicted"/>